<dbReference type="SMART" id="SM00220">
    <property type="entry name" value="S_TKc"/>
    <property type="match status" value="1"/>
</dbReference>
<evidence type="ECO:0000256" key="1">
    <source>
        <dbReference type="ARBA" id="ARBA00022679"/>
    </source>
</evidence>
<dbReference type="EC" id="2.7.11.1" evidence="8"/>
<keyword evidence="6" id="KW-1133">Transmembrane helix</keyword>
<dbReference type="Proteomes" id="UP000320496">
    <property type="component" value="Chromosome"/>
</dbReference>
<accession>A0A517ZAH4</accession>
<evidence type="ECO:0000256" key="6">
    <source>
        <dbReference type="SAM" id="Phobius"/>
    </source>
</evidence>
<gene>
    <name evidence="8" type="primary">pknB_23</name>
    <name evidence="8" type="ORF">Mal4_38410</name>
</gene>
<dbReference type="InterPro" id="IPR011009">
    <property type="entry name" value="Kinase-like_dom_sf"/>
</dbReference>
<reference evidence="8 9" key="1">
    <citation type="submission" date="2019-02" db="EMBL/GenBank/DDBJ databases">
        <title>Deep-cultivation of Planctomycetes and their phenomic and genomic characterization uncovers novel biology.</title>
        <authorList>
            <person name="Wiegand S."/>
            <person name="Jogler M."/>
            <person name="Boedeker C."/>
            <person name="Pinto D."/>
            <person name="Vollmers J."/>
            <person name="Rivas-Marin E."/>
            <person name="Kohn T."/>
            <person name="Peeters S.H."/>
            <person name="Heuer A."/>
            <person name="Rast P."/>
            <person name="Oberbeckmann S."/>
            <person name="Bunk B."/>
            <person name="Jeske O."/>
            <person name="Meyerdierks A."/>
            <person name="Storesund J.E."/>
            <person name="Kallscheuer N."/>
            <person name="Luecker S."/>
            <person name="Lage O.M."/>
            <person name="Pohl T."/>
            <person name="Merkel B.J."/>
            <person name="Hornburger P."/>
            <person name="Mueller R.-W."/>
            <person name="Bruemmer F."/>
            <person name="Labrenz M."/>
            <person name="Spormann A.M."/>
            <person name="Op den Camp H."/>
            <person name="Overmann J."/>
            <person name="Amann R."/>
            <person name="Jetten M.S.M."/>
            <person name="Mascher T."/>
            <person name="Medema M.H."/>
            <person name="Devos D.P."/>
            <person name="Kaster A.-K."/>
            <person name="Ovreas L."/>
            <person name="Rohde M."/>
            <person name="Galperin M.Y."/>
            <person name="Jogler C."/>
        </authorList>
    </citation>
    <scope>NUCLEOTIDE SEQUENCE [LARGE SCALE GENOMIC DNA]</scope>
    <source>
        <strain evidence="8 9">Mal4</strain>
    </source>
</reference>
<dbReference type="CDD" id="cd14014">
    <property type="entry name" value="STKc_PknB_like"/>
    <property type="match status" value="1"/>
</dbReference>
<proteinExistence type="predicted"/>
<dbReference type="InterPro" id="IPR017441">
    <property type="entry name" value="Protein_kinase_ATP_BS"/>
</dbReference>
<dbReference type="GO" id="GO:0005524">
    <property type="term" value="F:ATP binding"/>
    <property type="evidence" value="ECO:0007669"/>
    <property type="project" value="UniProtKB-UniRule"/>
</dbReference>
<keyword evidence="3 8" id="KW-0418">Kinase</keyword>
<evidence type="ECO:0000256" key="2">
    <source>
        <dbReference type="ARBA" id="ARBA00022741"/>
    </source>
</evidence>
<dbReference type="AlphaFoldDB" id="A0A517ZAH4"/>
<dbReference type="InterPro" id="IPR000719">
    <property type="entry name" value="Prot_kinase_dom"/>
</dbReference>
<evidence type="ECO:0000256" key="4">
    <source>
        <dbReference type="ARBA" id="ARBA00022840"/>
    </source>
</evidence>
<dbReference type="PANTHER" id="PTHR43289:SF6">
    <property type="entry name" value="SERINE_THREONINE-PROTEIN KINASE NEKL-3"/>
    <property type="match status" value="1"/>
</dbReference>
<dbReference type="KEGG" id="mri:Mal4_38410"/>
<keyword evidence="9" id="KW-1185">Reference proteome</keyword>
<feature type="domain" description="Protein kinase" evidence="7">
    <location>
        <begin position="73"/>
        <end position="336"/>
    </location>
</feature>
<keyword evidence="4 5" id="KW-0067">ATP-binding</keyword>
<dbReference type="Gene3D" id="1.10.510.10">
    <property type="entry name" value="Transferase(Phosphotransferase) domain 1"/>
    <property type="match status" value="1"/>
</dbReference>
<dbReference type="InterPro" id="IPR013320">
    <property type="entry name" value="ConA-like_dom_sf"/>
</dbReference>
<evidence type="ECO:0000259" key="7">
    <source>
        <dbReference type="PROSITE" id="PS50011"/>
    </source>
</evidence>
<dbReference type="Pfam" id="PF00069">
    <property type="entry name" value="Pkinase"/>
    <property type="match status" value="1"/>
</dbReference>
<keyword evidence="1 8" id="KW-0808">Transferase</keyword>
<name>A0A517ZAH4_9PLAN</name>
<protein>
    <submittedName>
        <fullName evidence="8">Serine/threonine-protein kinase PknB</fullName>
        <ecNumber evidence="8">2.7.11.1</ecNumber>
    </submittedName>
</protein>
<dbReference type="Gene3D" id="3.30.200.20">
    <property type="entry name" value="Phosphorylase Kinase, domain 1"/>
    <property type="match status" value="1"/>
</dbReference>
<evidence type="ECO:0000256" key="5">
    <source>
        <dbReference type="PROSITE-ProRule" id="PRU10141"/>
    </source>
</evidence>
<keyword evidence="2 5" id="KW-0547">Nucleotide-binding</keyword>
<keyword evidence="6" id="KW-0472">Membrane</keyword>
<evidence type="ECO:0000256" key="3">
    <source>
        <dbReference type="ARBA" id="ARBA00022777"/>
    </source>
</evidence>
<dbReference type="SUPFAM" id="SSF49899">
    <property type="entry name" value="Concanavalin A-like lectins/glucanases"/>
    <property type="match status" value="1"/>
</dbReference>
<dbReference type="OrthoDB" id="6111975at2"/>
<evidence type="ECO:0000313" key="8">
    <source>
        <dbReference type="EMBL" id="QDU39496.1"/>
    </source>
</evidence>
<dbReference type="PROSITE" id="PS00107">
    <property type="entry name" value="PROTEIN_KINASE_ATP"/>
    <property type="match status" value="1"/>
</dbReference>
<keyword evidence="6" id="KW-0812">Transmembrane</keyword>
<sequence length="712" mass="77461">MALSLRQFTRMLSASEVMSTDEVRAYLNRIPEGTRPENGEELARALVRDRKLTAWQAQQIYSGKGKSLVLGNYVLLDQLGQGGMGTVFKAEHRRMKRIVALKTLSDEITRTPDLLARFQREVQAAARLEHPHVVAAYDADQAGETHFLVMQYVAGDDLATLVKKKGPLPFDEAVDCIIQAARGLEYAHLKGVIHRDIKPSNLLLSRDGTVKVLDMGLARIEGDDATFSDLTGSGAVMGTVDYMAPEQAEDSHRSDTRADIYSLGCSLFFLLTGKATYPGKTMMQKLVAHREAPLPSLSEAAGVSRQADAVFRRMIAKNPDERFQSMSELIAELERVRSPAAAASPGSVISEDSRLNEFLASIEPGMSATATHRPVRQQSSRSSAAQTPTVLVGSAVLDTEPTRLTNEPEAFSLRTHSGRRGGSGGGMRNWLLWGGGFLALLLLGGIIIKITNRDGSTTTIKLPEGAGVTVEKDGKTLASVPAETESTPNYALDFDGKGSPIVVASVPTNAMSQFTLEARVAYDGSLDTQICYWAPVVQLRIQEETGKYQLIAHPSEGGQRQVFSDDAVAPRDTDHVAIVWDGAELSMYVDGVRQSQTLKIAAFREHPGGKLYVGGSYNAEKVWSGHFDGRIDELRISTTARYKLNFTPARRFEPDQQTRALYHFDDATGGLATDSSGNGYDGLVENARWVQVDDELNVIGNGAEPASAEESR</sequence>
<dbReference type="Gene3D" id="2.60.120.200">
    <property type="match status" value="1"/>
</dbReference>
<feature type="binding site" evidence="5">
    <location>
        <position position="102"/>
    </location>
    <ligand>
        <name>ATP</name>
        <dbReference type="ChEBI" id="CHEBI:30616"/>
    </ligand>
</feature>
<dbReference type="Pfam" id="PF13385">
    <property type="entry name" value="Laminin_G_3"/>
    <property type="match status" value="1"/>
</dbReference>
<organism evidence="8 9">
    <name type="scientific">Maioricimonas rarisocia</name>
    <dbReference type="NCBI Taxonomy" id="2528026"/>
    <lineage>
        <taxon>Bacteria</taxon>
        <taxon>Pseudomonadati</taxon>
        <taxon>Planctomycetota</taxon>
        <taxon>Planctomycetia</taxon>
        <taxon>Planctomycetales</taxon>
        <taxon>Planctomycetaceae</taxon>
        <taxon>Maioricimonas</taxon>
    </lineage>
</organism>
<dbReference type="InterPro" id="IPR008271">
    <property type="entry name" value="Ser/Thr_kinase_AS"/>
</dbReference>
<dbReference type="GO" id="GO:0004674">
    <property type="term" value="F:protein serine/threonine kinase activity"/>
    <property type="evidence" value="ECO:0007669"/>
    <property type="project" value="UniProtKB-EC"/>
</dbReference>
<dbReference type="PROSITE" id="PS00108">
    <property type="entry name" value="PROTEIN_KINASE_ST"/>
    <property type="match status" value="1"/>
</dbReference>
<dbReference type="EMBL" id="CP036275">
    <property type="protein sequence ID" value="QDU39496.1"/>
    <property type="molecule type" value="Genomic_DNA"/>
</dbReference>
<evidence type="ECO:0000313" key="9">
    <source>
        <dbReference type="Proteomes" id="UP000320496"/>
    </source>
</evidence>
<dbReference type="PROSITE" id="PS50011">
    <property type="entry name" value="PROTEIN_KINASE_DOM"/>
    <property type="match status" value="1"/>
</dbReference>
<dbReference type="PANTHER" id="PTHR43289">
    <property type="entry name" value="MITOGEN-ACTIVATED PROTEIN KINASE KINASE KINASE 20-RELATED"/>
    <property type="match status" value="1"/>
</dbReference>
<feature type="transmembrane region" description="Helical" evidence="6">
    <location>
        <begin position="430"/>
        <end position="448"/>
    </location>
</feature>
<dbReference type="SUPFAM" id="SSF56112">
    <property type="entry name" value="Protein kinase-like (PK-like)"/>
    <property type="match status" value="1"/>
</dbReference>